<evidence type="ECO:0000256" key="4">
    <source>
        <dbReference type="ARBA" id="ARBA00022692"/>
    </source>
</evidence>
<feature type="transmembrane region" description="Helical" evidence="8">
    <location>
        <begin position="358"/>
        <end position="380"/>
    </location>
</feature>
<dbReference type="OrthoDB" id="76259at2759"/>
<dbReference type="EMBL" id="JAIZAY010000009">
    <property type="protein sequence ID" value="KAJ8036095.1"/>
    <property type="molecule type" value="Genomic_DNA"/>
</dbReference>
<dbReference type="AlphaFoldDB" id="A0A9Q1C0Q8"/>
<reference evidence="9" key="1">
    <citation type="submission" date="2021-10" db="EMBL/GenBank/DDBJ databases">
        <title>Tropical sea cucumber genome reveals ecological adaptation and Cuvierian tubules defense mechanism.</title>
        <authorList>
            <person name="Chen T."/>
        </authorList>
    </citation>
    <scope>NUCLEOTIDE SEQUENCE</scope>
    <source>
        <strain evidence="9">Nanhai2018</strain>
        <tissue evidence="9">Muscle</tissue>
    </source>
</reference>
<feature type="transmembrane region" description="Helical" evidence="8">
    <location>
        <begin position="315"/>
        <end position="338"/>
    </location>
</feature>
<dbReference type="GO" id="GO:0005436">
    <property type="term" value="F:sodium:phosphate symporter activity"/>
    <property type="evidence" value="ECO:0007669"/>
    <property type="project" value="InterPro"/>
</dbReference>
<evidence type="ECO:0000256" key="8">
    <source>
        <dbReference type="SAM" id="Phobius"/>
    </source>
</evidence>
<feature type="transmembrane region" description="Helical" evidence="8">
    <location>
        <begin position="153"/>
        <end position="172"/>
    </location>
</feature>
<evidence type="ECO:0000313" key="10">
    <source>
        <dbReference type="Proteomes" id="UP001152320"/>
    </source>
</evidence>
<sequence>MSVYTSGASNTGYSYEEGCSSTSLPPLSATSSRKTSTSKSIKDSIKAKQQEAKWGVKYEETETDVIPWRDLDTSGKVKRVLTRIAFYGFRLILLALLFYTFVCSLKILTSAFRLLGGKTAGGLFSQQSLLANPICGLMIGVLVTVLVQSSSTSTSIIIALVAANGLTVMQAIPMIMGANIGTSVTNTIVAIGQYNDRDVFRRSFAGATVHDMFNWVSVLILLPVEVISHYLYFLSLWLVKGVFGVQKSDIDVVILDAIVKPLTDKIVKIDKDVIKKIATNESSAVGERVLKAWCSDPPDKCPHLFGGTSLSDAQVGIILLIISLFLLITALVGIVKVLHSTLKGKIGRLTQKVINTDLPGKFAFLTGYIAILVGAVLTFLVQSSSIFTSALTPLVGIGMITVDRMYPLTLGANIGTTATGIIAALSVDDNNDLALQLALCHLFFNITGIIIWYPIPFLRKIPLKMAKKLGNVTSSYRWFAILYLLFMFFIFPLVIFGLSVVGLWLLLTVLIPVISIIIFIIAINVLQSKRPHWLPEKLRNWSFLPEWMRSLKPLDSKLTQVKRFLAFTAERVWDKINHLCRRREENEAFGFTEENLPPPRSSTSSSSLSMSYSRNDVRENPVIDNGGMFMSYL</sequence>
<feature type="compositionally biased region" description="Polar residues" evidence="7">
    <location>
        <begin position="1"/>
        <end position="13"/>
    </location>
</feature>
<keyword evidence="6 8" id="KW-0472">Membrane</keyword>
<feature type="compositionally biased region" description="Low complexity" evidence="7">
    <location>
        <begin position="20"/>
        <end position="39"/>
    </location>
</feature>
<evidence type="ECO:0000256" key="7">
    <source>
        <dbReference type="SAM" id="MobiDB-lite"/>
    </source>
</evidence>
<name>A0A9Q1C0Q8_HOLLE</name>
<dbReference type="NCBIfam" id="TIGR01013">
    <property type="entry name" value="2a58"/>
    <property type="match status" value="1"/>
</dbReference>
<keyword evidence="3" id="KW-1003">Cell membrane</keyword>
<dbReference type="InterPro" id="IPR003841">
    <property type="entry name" value="Na/Pi_transpt"/>
</dbReference>
<feature type="compositionally biased region" description="Low complexity" evidence="7">
    <location>
        <begin position="601"/>
        <end position="613"/>
    </location>
</feature>
<feature type="region of interest" description="Disordered" evidence="7">
    <location>
        <begin position="591"/>
        <end position="613"/>
    </location>
</feature>
<gene>
    <name evidence="9" type="ORF">HOLleu_19964</name>
</gene>
<keyword evidence="5 8" id="KW-1133">Transmembrane helix</keyword>
<dbReference type="Proteomes" id="UP001152320">
    <property type="component" value="Chromosome 9"/>
</dbReference>
<proteinExistence type="inferred from homology"/>
<dbReference type="GO" id="GO:0044341">
    <property type="term" value="P:sodium-dependent phosphate transport"/>
    <property type="evidence" value="ECO:0007669"/>
    <property type="project" value="InterPro"/>
</dbReference>
<dbReference type="PANTHER" id="PTHR10010">
    <property type="entry name" value="SOLUTE CARRIER FAMILY 34 SODIUM PHOSPHATE , MEMBER 2-RELATED"/>
    <property type="match status" value="1"/>
</dbReference>
<comment type="similarity">
    <text evidence="2">Belongs to the SLC34A transporter family.</text>
</comment>
<protein>
    <submittedName>
        <fullName evidence="9">Sodium-dependent phosphate transport protein 2A</fullName>
    </submittedName>
</protein>
<feature type="transmembrane region" description="Helical" evidence="8">
    <location>
        <begin position="129"/>
        <end position="147"/>
    </location>
</feature>
<keyword evidence="4 8" id="KW-0812">Transmembrane</keyword>
<accession>A0A9Q1C0Q8</accession>
<feature type="transmembrane region" description="Helical" evidence="8">
    <location>
        <begin position="504"/>
        <end position="526"/>
    </location>
</feature>
<keyword evidence="10" id="KW-1185">Reference proteome</keyword>
<comment type="subcellular location">
    <subcellularLocation>
        <location evidence="1">Apical cell membrane</location>
        <topology evidence="1">Multi-pass membrane protein</topology>
    </subcellularLocation>
</comment>
<feature type="region of interest" description="Disordered" evidence="7">
    <location>
        <begin position="1"/>
        <end position="44"/>
    </location>
</feature>
<evidence type="ECO:0000256" key="5">
    <source>
        <dbReference type="ARBA" id="ARBA00022989"/>
    </source>
</evidence>
<evidence type="ECO:0000256" key="1">
    <source>
        <dbReference type="ARBA" id="ARBA00004424"/>
    </source>
</evidence>
<feature type="transmembrane region" description="Helical" evidence="8">
    <location>
        <begin position="212"/>
        <end position="233"/>
    </location>
</feature>
<comment type="caution">
    <text evidence="9">The sequence shown here is derived from an EMBL/GenBank/DDBJ whole genome shotgun (WGS) entry which is preliminary data.</text>
</comment>
<organism evidence="9 10">
    <name type="scientific">Holothuria leucospilota</name>
    <name type="common">Black long sea cucumber</name>
    <name type="synonym">Mertensiothuria leucospilota</name>
    <dbReference type="NCBI Taxonomy" id="206669"/>
    <lineage>
        <taxon>Eukaryota</taxon>
        <taxon>Metazoa</taxon>
        <taxon>Echinodermata</taxon>
        <taxon>Eleutherozoa</taxon>
        <taxon>Echinozoa</taxon>
        <taxon>Holothuroidea</taxon>
        <taxon>Aspidochirotacea</taxon>
        <taxon>Aspidochirotida</taxon>
        <taxon>Holothuriidae</taxon>
        <taxon>Holothuria</taxon>
    </lineage>
</organism>
<feature type="transmembrane region" description="Helical" evidence="8">
    <location>
        <begin position="409"/>
        <end position="427"/>
    </location>
</feature>
<dbReference type="PANTHER" id="PTHR10010:SF46">
    <property type="entry name" value="SODIUM-DEPENDENT PHOSPHATE TRANSPORT PROTEIN 2B"/>
    <property type="match status" value="1"/>
</dbReference>
<dbReference type="GO" id="GO:0016324">
    <property type="term" value="C:apical plasma membrane"/>
    <property type="evidence" value="ECO:0007669"/>
    <property type="project" value="UniProtKB-SubCell"/>
</dbReference>
<evidence type="ECO:0000256" key="6">
    <source>
        <dbReference type="ARBA" id="ARBA00023136"/>
    </source>
</evidence>
<evidence type="ECO:0000256" key="2">
    <source>
        <dbReference type="ARBA" id="ARBA00005808"/>
    </source>
</evidence>
<feature type="transmembrane region" description="Helical" evidence="8">
    <location>
        <begin position="84"/>
        <end position="108"/>
    </location>
</feature>
<feature type="transmembrane region" description="Helical" evidence="8">
    <location>
        <begin position="433"/>
        <end position="455"/>
    </location>
</feature>
<dbReference type="Pfam" id="PF02690">
    <property type="entry name" value="Na_Pi_cotrans"/>
    <property type="match status" value="2"/>
</dbReference>
<evidence type="ECO:0000313" key="9">
    <source>
        <dbReference type="EMBL" id="KAJ8036095.1"/>
    </source>
</evidence>
<feature type="transmembrane region" description="Helical" evidence="8">
    <location>
        <begin position="476"/>
        <end position="498"/>
    </location>
</feature>
<evidence type="ECO:0000256" key="3">
    <source>
        <dbReference type="ARBA" id="ARBA00022475"/>
    </source>
</evidence>